<organism evidence="2 3">
    <name type="scientific">Prymnesium parvum</name>
    <name type="common">Toxic golden alga</name>
    <dbReference type="NCBI Taxonomy" id="97485"/>
    <lineage>
        <taxon>Eukaryota</taxon>
        <taxon>Haptista</taxon>
        <taxon>Haptophyta</taxon>
        <taxon>Prymnesiophyceae</taxon>
        <taxon>Prymnesiales</taxon>
        <taxon>Prymnesiaceae</taxon>
        <taxon>Prymnesium</taxon>
    </lineage>
</organism>
<feature type="region of interest" description="Disordered" evidence="1">
    <location>
        <begin position="293"/>
        <end position="333"/>
    </location>
</feature>
<name>A0AB34IH44_PRYPA</name>
<dbReference type="EMBL" id="JBGBPQ010000028">
    <property type="protein sequence ID" value="KAL1496880.1"/>
    <property type="molecule type" value="Genomic_DNA"/>
</dbReference>
<comment type="caution">
    <text evidence="2">The sequence shown here is derived from an EMBL/GenBank/DDBJ whole genome shotgun (WGS) entry which is preliminary data.</text>
</comment>
<proteinExistence type="predicted"/>
<evidence type="ECO:0000256" key="1">
    <source>
        <dbReference type="SAM" id="MobiDB-lite"/>
    </source>
</evidence>
<evidence type="ECO:0000313" key="2">
    <source>
        <dbReference type="EMBL" id="KAL1496880.1"/>
    </source>
</evidence>
<reference evidence="2 3" key="1">
    <citation type="journal article" date="2024" name="Science">
        <title>Giant polyketide synthase enzymes in the biosynthesis of giant marine polyether toxins.</title>
        <authorList>
            <person name="Fallon T.R."/>
            <person name="Shende V.V."/>
            <person name="Wierzbicki I.H."/>
            <person name="Pendleton A.L."/>
            <person name="Watervoot N.F."/>
            <person name="Auber R.P."/>
            <person name="Gonzalez D.J."/>
            <person name="Wisecaver J.H."/>
            <person name="Moore B.S."/>
        </authorList>
    </citation>
    <scope>NUCLEOTIDE SEQUENCE [LARGE SCALE GENOMIC DNA]</scope>
    <source>
        <strain evidence="2 3">12B1</strain>
    </source>
</reference>
<gene>
    <name evidence="2" type="ORF">AB1Y20_014461</name>
</gene>
<keyword evidence="3" id="KW-1185">Reference proteome</keyword>
<protein>
    <submittedName>
        <fullName evidence="2">Uncharacterized protein</fullName>
    </submittedName>
</protein>
<dbReference type="AlphaFoldDB" id="A0AB34IH44"/>
<accession>A0AB34IH44</accession>
<sequence>MAQQLQLWHSPAPALAFMYAPVVSTVSAALSGTPLTLVHRAARPHTARGARGDWFVFIGPELVDKVPWARLRAQGVHTVWYSTEPFDGCSSVASDEVWSYTWRTVERCRGSLQMYRYVPPGALRVAGAEVAAAAGGDTPVVLFGFPHFKSGRGACYAFLERSLGARRLSATFSVWNNSALLLWWEEVGRRATHLTLHKHCRLDGHSSTQPLESFRLSILLSLGATVISEHSYPRDEQEYAGLVTFGTLQEIPRLLNEPKAPRSAVDIARRFRRRFSPTAILERAGVYDSLRRTRAAAQPPPEPLLPAHGAAAQGSVRPLRAEPRDAPPRRDAPPAASRYALLVHGRMGSLHAGPSMSLAQHSEAHPQASPPPLSRVRSSLAA</sequence>
<feature type="compositionally biased region" description="Basic and acidic residues" evidence="1">
    <location>
        <begin position="319"/>
        <end position="332"/>
    </location>
</feature>
<feature type="region of interest" description="Disordered" evidence="1">
    <location>
        <begin position="351"/>
        <end position="382"/>
    </location>
</feature>
<evidence type="ECO:0000313" key="3">
    <source>
        <dbReference type="Proteomes" id="UP001515480"/>
    </source>
</evidence>
<dbReference type="Proteomes" id="UP001515480">
    <property type="component" value="Unassembled WGS sequence"/>
</dbReference>